<evidence type="ECO:0000313" key="3">
    <source>
        <dbReference type="Proteomes" id="UP000318741"/>
    </source>
</evidence>
<dbReference type="RefSeq" id="WP_145357485.1">
    <property type="nucleotide sequence ID" value="NZ_CP036265.1"/>
</dbReference>
<dbReference type="Proteomes" id="UP000318741">
    <property type="component" value="Chromosome"/>
</dbReference>
<dbReference type="AlphaFoldDB" id="A0A517P5H4"/>
<dbReference type="EMBL" id="CP036265">
    <property type="protein sequence ID" value="QDT14606.1"/>
    <property type="molecule type" value="Genomic_DNA"/>
</dbReference>
<gene>
    <name evidence="2" type="ORF">CA12_06820</name>
</gene>
<sequence length="193" mass="21088">MRPYDNAKKSKLSDIFGDRRDFAADFDAAEAAPEYTPVEADEYIADLVDGGLAQHPRTKTPSYKTVFEIAEGPHKGRRLYKDYYLSGPALPYSKAGLAKICVKTAAELEAAPEVVRCRLNVSLRESDSGTEYNEVDKVTVLGPVDASLNPFPPKRDEDESKRSIAKKGGKTKKPASAEEKKAKDDAADESGES</sequence>
<feature type="compositionally biased region" description="Basic and acidic residues" evidence="1">
    <location>
        <begin position="153"/>
        <end position="162"/>
    </location>
</feature>
<evidence type="ECO:0000256" key="1">
    <source>
        <dbReference type="SAM" id="MobiDB-lite"/>
    </source>
</evidence>
<name>A0A517P5H4_9PLAN</name>
<evidence type="ECO:0000313" key="2">
    <source>
        <dbReference type="EMBL" id="QDT14606.1"/>
    </source>
</evidence>
<organism evidence="2 3">
    <name type="scientific">Alienimonas californiensis</name>
    <dbReference type="NCBI Taxonomy" id="2527989"/>
    <lineage>
        <taxon>Bacteria</taxon>
        <taxon>Pseudomonadati</taxon>
        <taxon>Planctomycetota</taxon>
        <taxon>Planctomycetia</taxon>
        <taxon>Planctomycetales</taxon>
        <taxon>Planctomycetaceae</taxon>
        <taxon>Alienimonas</taxon>
    </lineage>
</organism>
<feature type="compositionally biased region" description="Basic and acidic residues" evidence="1">
    <location>
        <begin position="175"/>
        <end position="185"/>
    </location>
</feature>
<accession>A0A517P5H4</accession>
<dbReference type="KEGG" id="acaf:CA12_06820"/>
<feature type="region of interest" description="Disordered" evidence="1">
    <location>
        <begin position="143"/>
        <end position="193"/>
    </location>
</feature>
<proteinExistence type="predicted"/>
<reference evidence="2 3" key="1">
    <citation type="submission" date="2019-02" db="EMBL/GenBank/DDBJ databases">
        <title>Deep-cultivation of Planctomycetes and their phenomic and genomic characterization uncovers novel biology.</title>
        <authorList>
            <person name="Wiegand S."/>
            <person name="Jogler M."/>
            <person name="Boedeker C."/>
            <person name="Pinto D."/>
            <person name="Vollmers J."/>
            <person name="Rivas-Marin E."/>
            <person name="Kohn T."/>
            <person name="Peeters S.H."/>
            <person name="Heuer A."/>
            <person name="Rast P."/>
            <person name="Oberbeckmann S."/>
            <person name="Bunk B."/>
            <person name="Jeske O."/>
            <person name="Meyerdierks A."/>
            <person name="Storesund J.E."/>
            <person name="Kallscheuer N."/>
            <person name="Luecker S."/>
            <person name="Lage O.M."/>
            <person name="Pohl T."/>
            <person name="Merkel B.J."/>
            <person name="Hornburger P."/>
            <person name="Mueller R.-W."/>
            <person name="Bruemmer F."/>
            <person name="Labrenz M."/>
            <person name="Spormann A.M."/>
            <person name="Op den Camp H."/>
            <person name="Overmann J."/>
            <person name="Amann R."/>
            <person name="Jetten M.S.M."/>
            <person name="Mascher T."/>
            <person name="Medema M.H."/>
            <person name="Devos D.P."/>
            <person name="Kaster A.-K."/>
            <person name="Ovreas L."/>
            <person name="Rohde M."/>
            <person name="Galperin M.Y."/>
            <person name="Jogler C."/>
        </authorList>
    </citation>
    <scope>NUCLEOTIDE SEQUENCE [LARGE SCALE GENOMIC DNA]</scope>
    <source>
        <strain evidence="2 3">CA12</strain>
    </source>
</reference>
<protein>
    <submittedName>
        <fullName evidence="2">Uncharacterized protein</fullName>
    </submittedName>
</protein>
<feature type="compositionally biased region" description="Basic residues" evidence="1">
    <location>
        <begin position="163"/>
        <end position="173"/>
    </location>
</feature>
<dbReference type="OrthoDB" id="278783at2"/>
<keyword evidence="3" id="KW-1185">Reference proteome</keyword>